<dbReference type="GO" id="GO:0032153">
    <property type="term" value="C:cell division site"/>
    <property type="evidence" value="ECO:0007669"/>
    <property type="project" value="TreeGrafter"/>
</dbReference>
<dbReference type="InterPro" id="IPR052521">
    <property type="entry name" value="Cell_div_SPOR-domain"/>
</dbReference>
<dbReference type="PROSITE" id="PS51724">
    <property type="entry name" value="SPOR"/>
    <property type="match status" value="1"/>
</dbReference>
<feature type="region of interest" description="Disordered" evidence="1">
    <location>
        <begin position="50"/>
        <end position="91"/>
    </location>
</feature>
<evidence type="ECO:0000256" key="1">
    <source>
        <dbReference type="SAM" id="MobiDB-lite"/>
    </source>
</evidence>
<dbReference type="AlphaFoldDB" id="A0A935UGR4"/>
<dbReference type="GO" id="GO:0030428">
    <property type="term" value="C:cell septum"/>
    <property type="evidence" value="ECO:0007669"/>
    <property type="project" value="TreeGrafter"/>
</dbReference>
<feature type="domain" description="SPOR" evidence="3">
    <location>
        <begin position="165"/>
        <end position="244"/>
    </location>
</feature>
<keyword evidence="2" id="KW-0812">Transmembrane</keyword>
<dbReference type="GO" id="GO:0042834">
    <property type="term" value="F:peptidoglycan binding"/>
    <property type="evidence" value="ECO:0007669"/>
    <property type="project" value="InterPro"/>
</dbReference>
<dbReference type="Proteomes" id="UP000697998">
    <property type="component" value="Unassembled WGS sequence"/>
</dbReference>
<evidence type="ECO:0000259" key="3">
    <source>
        <dbReference type="PROSITE" id="PS51724"/>
    </source>
</evidence>
<evidence type="ECO:0000313" key="5">
    <source>
        <dbReference type="Proteomes" id="UP000697998"/>
    </source>
</evidence>
<dbReference type="InterPro" id="IPR036680">
    <property type="entry name" value="SPOR-like_sf"/>
</dbReference>
<feature type="compositionally biased region" description="Low complexity" evidence="1">
    <location>
        <begin position="64"/>
        <end position="85"/>
    </location>
</feature>
<accession>A0A935UGR4</accession>
<keyword evidence="2" id="KW-0472">Membrane</keyword>
<organism evidence="4 5">
    <name type="scientific">Candidatus Accumulibacter proximus</name>
    <dbReference type="NCBI Taxonomy" id="2954385"/>
    <lineage>
        <taxon>Bacteria</taxon>
        <taxon>Pseudomonadati</taxon>
        <taxon>Pseudomonadota</taxon>
        <taxon>Betaproteobacteria</taxon>
        <taxon>Candidatus Accumulibacter</taxon>
    </lineage>
</organism>
<dbReference type="GO" id="GO:0032506">
    <property type="term" value="P:cytokinetic process"/>
    <property type="evidence" value="ECO:0007669"/>
    <property type="project" value="TreeGrafter"/>
</dbReference>
<protein>
    <submittedName>
        <fullName evidence="4">SPOR domain-containing protein</fullName>
    </submittedName>
</protein>
<reference evidence="4 5" key="1">
    <citation type="submission" date="2020-10" db="EMBL/GenBank/DDBJ databases">
        <title>Connecting structure to function with the recovery of over 1000 high-quality activated sludge metagenome-assembled genomes encoding full-length rRNA genes using long-read sequencing.</title>
        <authorList>
            <person name="Singleton C.M."/>
            <person name="Petriglieri F."/>
            <person name="Kristensen J.M."/>
            <person name="Kirkegaard R.H."/>
            <person name="Michaelsen T.Y."/>
            <person name="Andersen M.H."/>
            <person name="Karst S.M."/>
            <person name="Dueholm M.S."/>
            <person name="Nielsen P.H."/>
            <person name="Albertsen M."/>
        </authorList>
    </citation>
    <scope>NUCLEOTIDE SEQUENCE [LARGE SCALE GENOMIC DNA]</scope>
    <source>
        <strain evidence="4">EsbW_18-Q3-R4-48_BATAC.285</strain>
    </source>
</reference>
<feature type="compositionally biased region" description="Basic and acidic residues" evidence="1">
    <location>
        <begin position="157"/>
        <end position="166"/>
    </location>
</feature>
<evidence type="ECO:0000313" key="4">
    <source>
        <dbReference type="EMBL" id="MBK7674723.1"/>
    </source>
</evidence>
<dbReference type="InterPro" id="IPR007730">
    <property type="entry name" value="SPOR-like_dom"/>
</dbReference>
<proteinExistence type="predicted"/>
<dbReference type="PANTHER" id="PTHR38687">
    <property type="entry name" value="CELL DIVISION PROTEIN DEDD-RELATED"/>
    <property type="match status" value="1"/>
</dbReference>
<dbReference type="Gene3D" id="3.30.70.1070">
    <property type="entry name" value="Sporulation related repeat"/>
    <property type="match status" value="1"/>
</dbReference>
<sequence length="244" mass="26103">MSRDMKPRKTPPARKSGGGTLFGLFIGLVIGVIAVAGVVWYINKAPLPFTTTGQQPKLSPPIATKPVAPTTPEVPPVASAPVALPGKPGDPVPEKPRFDFYKILPGNAEAIPDPKPEEAKPVVSKPGETKAITTAPGEPKPADAKPVESKSVASKPTESKVDKDNSLKDPIYLQAGSFASASEADNQKARLALLGAEARIQQVMLQDKVWYRVRIGPYHKMDDVNHLRADLARQGIEANVVRKD</sequence>
<feature type="transmembrane region" description="Helical" evidence="2">
    <location>
        <begin position="21"/>
        <end position="42"/>
    </location>
</feature>
<dbReference type="Pfam" id="PF05036">
    <property type="entry name" value="SPOR"/>
    <property type="match status" value="1"/>
</dbReference>
<name>A0A935UGR4_9PROT</name>
<feature type="region of interest" description="Disordered" evidence="1">
    <location>
        <begin position="106"/>
        <end position="166"/>
    </location>
</feature>
<comment type="caution">
    <text evidence="4">The sequence shown here is derived from an EMBL/GenBank/DDBJ whole genome shotgun (WGS) entry which is preliminary data.</text>
</comment>
<keyword evidence="2" id="KW-1133">Transmembrane helix</keyword>
<dbReference type="PANTHER" id="PTHR38687:SF1">
    <property type="entry name" value="CELL DIVISION PROTEIN DEDD"/>
    <property type="match status" value="1"/>
</dbReference>
<dbReference type="EMBL" id="JADJMH010000005">
    <property type="protein sequence ID" value="MBK7674723.1"/>
    <property type="molecule type" value="Genomic_DNA"/>
</dbReference>
<dbReference type="SUPFAM" id="SSF110997">
    <property type="entry name" value="Sporulation related repeat"/>
    <property type="match status" value="1"/>
</dbReference>
<gene>
    <name evidence="4" type="ORF">IPJ27_08120</name>
</gene>
<evidence type="ECO:0000256" key="2">
    <source>
        <dbReference type="SAM" id="Phobius"/>
    </source>
</evidence>